<dbReference type="AlphaFoldDB" id="A0ABD0N5D3"/>
<evidence type="ECO:0000313" key="2">
    <source>
        <dbReference type="EMBL" id="KAL0156787.1"/>
    </source>
</evidence>
<feature type="region of interest" description="Disordered" evidence="1">
    <location>
        <begin position="1"/>
        <end position="27"/>
    </location>
</feature>
<name>A0ABD0N5D3_CIRMR</name>
<feature type="region of interest" description="Disordered" evidence="1">
    <location>
        <begin position="63"/>
        <end position="95"/>
    </location>
</feature>
<reference evidence="2 3" key="1">
    <citation type="submission" date="2024-05" db="EMBL/GenBank/DDBJ databases">
        <title>Genome sequencing and assembly of Indian major carp, Cirrhinus mrigala (Hamilton, 1822).</title>
        <authorList>
            <person name="Mohindra V."/>
            <person name="Chowdhury L.M."/>
            <person name="Lal K."/>
            <person name="Jena J.K."/>
        </authorList>
    </citation>
    <scope>NUCLEOTIDE SEQUENCE [LARGE SCALE GENOMIC DNA]</scope>
    <source>
        <strain evidence="2">CM1030</strain>
        <tissue evidence="2">Blood</tissue>
    </source>
</reference>
<accession>A0ABD0N5D3</accession>
<evidence type="ECO:0000313" key="3">
    <source>
        <dbReference type="Proteomes" id="UP001529510"/>
    </source>
</evidence>
<feature type="non-terminal residue" evidence="2">
    <location>
        <position position="1"/>
    </location>
</feature>
<organism evidence="2 3">
    <name type="scientific">Cirrhinus mrigala</name>
    <name type="common">Mrigala</name>
    <dbReference type="NCBI Taxonomy" id="683832"/>
    <lineage>
        <taxon>Eukaryota</taxon>
        <taxon>Metazoa</taxon>
        <taxon>Chordata</taxon>
        <taxon>Craniata</taxon>
        <taxon>Vertebrata</taxon>
        <taxon>Euteleostomi</taxon>
        <taxon>Actinopterygii</taxon>
        <taxon>Neopterygii</taxon>
        <taxon>Teleostei</taxon>
        <taxon>Ostariophysi</taxon>
        <taxon>Cypriniformes</taxon>
        <taxon>Cyprinidae</taxon>
        <taxon>Labeoninae</taxon>
        <taxon>Labeonini</taxon>
        <taxon>Cirrhinus</taxon>
    </lineage>
</organism>
<feature type="non-terminal residue" evidence="2">
    <location>
        <position position="95"/>
    </location>
</feature>
<protein>
    <submittedName>
        <fullName evidence="2">Uncharacterized protein</fullName>
    </submittedName>
</protein>
<dbReference type="EMBL" id="JAMKFB020000024">
    <property type="protein sequence ID" value="KAL0156787.1"/>
    <property type="molecule type" value="Genomic_DNA"/>
</dbReference>
<comment type="caution">
    <text evidence="2">The sequence shown here is derived from an EMBL/GenBank/DDBJ whole genome shotgun (WGS) entry which is preliminary data.</text>
</comment>
<feature type="compositionally biased region" description="Basic and acidic residues" evidence="1">
    <location>
        <begin position="67"/>
        <end position="78"/>
    </location>
</feature>
<gene>
    <name evidence="2" type="ORF">M9458_048033</name>
</gene>
<feature type="compositionally biased region" description="Basic and acidic residues" evidence="1">
    <location>
        <begin position="1"/>
        <end position="16"/>
    </location>
</feature>
<keyword evidence="3" id="KW-1185">Reference proteome</keyword>
<dbReference type="Proteomes" id="UP001529510">
    <property type="component" value="Unassembled WGS sequence"/>
</dbReference>
<evidence type="ECO:0000256" key="1">
    <source>
        <dbReference type="SAM" id="MobiDB-lite"/>
    </source>
</evidence>
<sequence>RVETIVQKTEVKESKSMESLPQHRPAGTTALRALFESKITNQPESKKSKTPLESLSAEKANNIILAKNKDAEDAKPQVEAEVNNNHNEQEKENEE</sequence>
<proteinExistence type="predicted"/>